<protein>
    <recommendedName>
        <fullName evidence="2">histidine kinase</fullName>
        <ecNumber evidence="2">2.7.13.3</ecNumber>
    </recommendedName>
</protein>
<evidence type="ECO:0000256" key="6">
    <source>
        <dbReference type="SAM" id="MobiDB-lite"/>
    </source>
</evidence>
<feature type="domain" description="Histidine kinase/HSP90-like ATPase" evidence="8">
    <location>
        <begin position="574"/>
        <end position="684"/>
    </location>
</feature>
<dbReference type="Gene3D" id="3.30.565.10">
    <property type="entry name" value="Histidine kinase-like ATPase, C-terminal domain"/>
    <property type="match status" value="1"/>
</dbReference>
<keyword evidence="5 9" id="KW-0418">Kinase</keyword>
<keyword evidence="7" id="KW-0812">Transmembrane</keyword>
<evidence type="ECO:0000256" key="7">
    <source>
        <dbReference type="SAM" id="Phobius"/>
    </source>
</evidence>
<dbReference type="GO" id="GO:0004673">
    <property type="term" value="F:protein histidine kinase activity"/>
    <property type="evidence" value="ECO:0007669"/>
    <property type="project" value="UniProtKB-EC"/>
</dbReference>
<dbReference type="Proteomes" id="UP000248889">
    <property type="component" value="Unassembled WGS sequence"/>
</dbReference>
<dbReference type="EC" id="2.7.13.3" evidence="2"/>
<evidence type="ECO:0000256" key="1">
    <source>
        <dbReference type="ARBA" id="ARBA00000085"/>
    </source>
</evidence>
<feature type="region of interest" description="Disordered" evidence="6">
    <location>
        <begin position="1"/>
        <end position="28"/>
    </location>
</feature>
<dbReference type="SUPFAM" id="SSF55874">
    <property type="entry name" value="ATPase domain of HSP90 chaperone/DNA topoisomerase II/histidine kinase"/>
    <property type="match status" value="1"/>
</dbReference>
<evidence type="ECO:0000313" key="10">
    <source>
        <dbReference type="Proteomes" id="UP000248889"/>
    </source>
</evidence>
<accession>A0A2X0IFN6</accession>
<evidence type="ECO:0000256" key="3">
    <source>
        <dbReference type="ARBA" id="ARBA00022553"/>
    </source>
</evidence>
<feature type="region of interest" description="Disordered" evidence="6">
    <location>
        <begin position="869"/>
        <end position="945"/>
    </location>
</feature>
<dbReference type="GO" id="GO:0000160">
    <property type="term" value="P:phosphorelay signal transduction system"/>
    <property type="evidence" value="ECO:0007669"/>
    <property type="project" value="TreeGrafter"/>
</dbReference>
<dbReference type="Pfam" id="PF02518">
    <property type="entry name" value="HATPase_c"/>
    <property type="match status" value="1"/>
</dbReference>
<dbReference type="AlphaFoldDB" id="A0A2X0IFN6"/>
<dbReference type="PANTHER" id="PTHR45436:SF5">
    <property type="entry name" value="SENSOR HISTIDINE KINASE TRCS"/>
    <property type="match status" value="1"/>
</dbReference>
<proteinExistence type="predicted"/>
<comment type="caution">
    <text evidence="9">The sequence shown here is derived from an EMBL/GenBank/DDBJ whole genome shotgun (WGS) entry which is preliminary data.</text>
</comment>
<feature type="compositionally biased region" description="Polar residues" evidence="6">
    <location>
        <begin position="930"/>
        <end position="945"/>
    </location>
</feature>
<dbReference type="PANTHER" id="PTHR45436">
    <property type="entry name" value="SENSOR HISTIDINE KINASE YKOH"/>
    <property type="match status" value="1"/>
</dbReference>
<dbReference type="InterPro" id="IPR003594">
    <property type="entry name" value="HATPase_dom"/>
</dbReference>
<feature type="compositionally biased region" description="Polar residues" evidence="6">
    <location>
        <begin position="1"/>
        <end position="12"/>
    </location>
</feature>
<dbReference type="EMBL" id="QKYN01000118">
    <property type="protein sequence ID" value="RAG82231.1"/>
    <property type="molecule type" value="Genomic_DNA"/>
</dbReference>
<dbReference type="OrthoDB" id="4652229at2"/>
<evidence type="ECO:0000256" key="2">
    <source>
        <dbReference type="ARBA" id="ARBA00012438"/>
    </source>
</evidence>
<dbReference type="InterPro" id="IPR036890">
    <property type="entry name" value="HATPase_C_sf"/>
</dbReference>
<reference evidence="9 10" key="1">
    <citation type="submission" date="2018-06" db="EMBL/GenBank/DDBJ databases">
        <title>Streptacidiphilus pinicola sp. nov., isolated from pine grove soil.</title>
        <authorList>
            <person name="Roh S.G."/>
            <person name="Park S."/>
            <person name="Kim M.-K."/>
            <person name="Yun B.-R."/>
            <person name="Park J."/>
            <person name="Kim M.J."/>
            <person name="Kim Y.S."/>
            <person name="Kim S.B."/>
        </authorList>
    </citation>
    <scope>NUCLEOTIDE SEQUENCE [LARGE SCALE GENOMIC DNA]</scope>
    <source>
        <strain evidence="9 10">MMS16-CNU450</strain>
    </source>
</reference>
<evidence type="ECO:0000313" key="9">
    <source>
        <dbReference type="EMBL" id="RAG82231.1"/>
    </source>
</evidence>
<dbReference type="InterPro" id="IPR050428">
    <property type="entry name" value="TCS_sensor_his_kinase"/>
</dbReference>
<name>A0A2X0IFN6_9ACTN</name>
<dbReference type="Pfam" id="PF08376">
    <property type="entry name" value="NIT"/>
    <property type="match status" value="1"/>
</dbReference>
<evidence type="ECO:0000259" key="8">
    <source>
        <dbReference type="SMART" id="SM00387"/>
    </source>
</evidence>
<dbReference type="GO" id="GO:0005886">
    <property type="term" value="C:plasma membrane"/>
    <property type="evidence" value="ECO:0007669"/>
    <property type="project" value="TreeGrafter"/>
</dbReference>
<keyword evidence="4" id="KW-0808">Transferase</keyword>
<evidence type="ECO:0000256" key="5">
    <source>
        <dbReference type="ARBA" id="ARBA00022777"/>
    </source>
</evidence>
<feature type="compositionally biased region" description="Basic and acidic residues" evidence="6">
    <location>
        <begin position="911"/>
        <end position="929"/>
    </location>
</feature>
<keyword evidence="7" id="KW-0472">Membrane</keyword>
<gene>
    <name evidence="9" type="ORF">DN069_28340</name>
</gene>
<organism evidence="9 10">
    <name type="scientific">Streptacidiphilus pinicola</name>
    <dbReference type="NCBI Taxonomy" id="2219663"/>
    <lineage>
        <taxon>Bacteria</taxon>
        <taxon>Bacillati</taxon>
        <taxon>Actinomycetota</taxon>
        <taxon>Actinomycetes</taxon>
        <taxon>Kitasatosporales</taxon>
        <taxon>Streptomycetaceae</taxon>
        <taxon>Streptacidiphilus</taxon>
    </lineage>
</organism>
<keyword evidence="7" id="KW-1133">Transmembrane helix</keyword>
<keyword evidence="3" id="KW-0597">Phosphoprotein</keyword>
<dbReference type="InterPro" id="IPR013587">
    <property type="entry name" value="Nitrate/nitrite_sensing"/>
</dbReference>
<keyword evidence="10" id="KW-1185">Reference proteome</keyword>
<evidence type="ECO:0000256" key="4">
    <source>
        <dbReference type="ARBA" id="ARBA00022679"/>
    </source>
</evidence>
<feature type="transmembrane region" description="Helical" evidence="7">
    <location>
        <begin position="53"/>
        <end position="70"/>
    </location>
</feature>
<comment type="catalytic activity">
    <reaction evidence="1">
        <text>ATP + protein L-histidine = ADP + protein N-phospho-L-histidine.</text>
        <dbReference type="EC" id="2.7.13.3"/>
    </reaction>
</comment>
<sequence>MCPNTTQSSPNNVFDRAKDARTGTRASSRVAAILPGPQEEPMRLRRRSIRAKITALLLVPLTALTALWAYTSVVSATQVWGLLKVVDDYRWYGNPADVLSRALQDERRAAVAFAATRTGGQPVPASAPVLVRLHAAEARTDAAAAVFETHANDAGHRADLNATSMTAVRSILSQVAGLKVERAAVEQRYMDWFTVYVWYTGVQDPFFDLRLGLSDIPAGDLARTAQNLVELVRAREYISRQDALEEGAHLQPDLSSLQFQELLSTAATAQLLLRTHITQLPDQLAAPYQSFVISSDYDELNSLEDYSGQLGESQHISRLNYAQWRETADRVLDRLSTLDQQAATTAGQQGRDYALGVILRDGAAGLLGLVAVVASIYISLRIGRRLVRELVGLRNGAFELAGVRLPSVMRRLREGEKVDVAVEAPPLTAPDEPGHGPTAPDELAQLGRAFNAVQRAAVEAAVEQAELRRGVAAVFVNLARRSQALLHRQLSLLDEMERRAEDPEELEDLFRLDHLTTRMRRHAEGLIILSGAAPGRSWRRPVRILDVVRAGVGEIEDYARVRVHRMPPVAVVGGAVSDLVHLIAELVENATVFSPPHTQVRIVGEEVAHGFALEIDDRGLGMGDEALATANDRLATGGDFDLSDTDRLGLFVVSRLAARHEIRVSLRRSPYGGTTAVVLLPHELLTPAAPRPGDAAGSGPAAGSALAAAGAGTDAGTGEFALPASLARGLRDTPAETGRASGSRLASTPRAYPGRLGGPRPHTPDEAAGTGKLPRRRPTPALQAVRQEVLADELLVEEVLSAEMLRDEVRGDEVRGEDAGAGGEVVDAEVLSEEDLAVELLPAVEDHRLTAPGAAPALPRRVRQANLAPQLRRDESTPAQADAAPPTPAPERTPEQARATFASFQRGLQRGRTDGAADGRTDARTRPTDDQTSANTEPTAEGTTR</sequence>
<feature type="region of interest" description="Disordered" evidence="6">
    <location>
        <begin position="729"/>
        <end position="778"/>
    </location>
</feature>
<dbReference type="SMART" id="SM00387">
    <property type="entry name" value="HATPase_c"/>
    <property type="match status" value="1"/>
</dbReference>